<dbReference type="Proteomes" id="UP000537326">
    <property type="component" value="Unassembled WGS sequence"/>
</dbReference>
<accession>A0A7Y9YDH9</accession>
<dbReference type="AlphaFoldDB" id="A0A7Y9YDH9"/>
<reference evidence="1 2" key="1">
    <citation type="submission" date="2020-07" db="EMBL/GenBank/DDBJ databases">
        <title>Sequencing the genomes of 1000 actinobacteria strains.</title>
        <authorList>
            <person name="Klenk H.-P."/>
        </authorList>
    </citation>
    <scope>NUCLEOTIDE SEQUENCE [LARGE SCALE GENOMIC DNA]</scope>
    <source>
        <strain evidence="1 2">DSM 18248</strain>
    </source>
</reference>
<evidence type="ECO:0000313" key="2">
    <source>
        <dbReference type="Proteomes" id="UP000537326"/>
    </source>
</evidence>
<sequence>MSTPRPRDLCIPEAAFGRSAGARWRGDTDGVDAALVAVARAQHEAALMAYRLRDRTLARRMATEFGFSVKTWSDHSLGKRWASRATWAAFTTIAMRTCAPPDETG</sequence>
<evidence type="ECO:0000313" key="1">
    <source>
        <dbReference type="EMBL" id="NYI08540.1"/>
    </source>
</evidence>
<organism evidence="1 2">
    <name type="scientific">Nocardioides marinus</name>
    <dbReference type="NCBI Taxonomy" id="374514"/>
    <lineage>
        <taxon>Bacteria</taxon>
        <taxon>Bacillati</taxon>
        <taxon>Actinomycetota</taxon>
        <taxon>Actinomycetes</taxon>
        <taxon>Propionibacteriales</taxon>
        <taxon>Nocardioidaceae</taxon>
        <taxon>Nocardioides</taxon>
    </lineage>
</organism>
<proteinExistence type="predicted"/>
<keyword evidence="2" id="KW-1185">Reference proteome</keyword>
<gene>
    <name evidence="1" type="ORF">BKA05_000055</name>
</gene>
<dbReference type="EMBL" id="JACBZI010000001">
    <property type="protein sequence ID" value="NYI08540.1"/>
    <property type="molecule type" value="Genomic_DNA"/>
</dbReference>
<protein>
    <submittedName>
        <fullName evidence="1">Uncharacterized protein</fullName>
    </submittedName>
</protein>
<dbReference type="RefSeq" id="WP_179529639.1">
    <property type="nucleotide sequence ID" value="NZ_BAAAPP010000002.1"/>
</dbReference>
<comment type="caution">
    <text evidence="1">The sequence shown here is derived from an EMBL/GenBank/DDBJ whole genome shotgun (WGS) entry which is preliminary data.</text>
</comment>
<name>A0A7Y9YDH9_9ACTN</name>